<keyword evidence="2" id="KW-1185">Reference proteome</keyword>
<organism evidence="1 2">
    <name type="scientific">Helicobacter mastomyrinus</name>
    <dbReference type="NCBI Taxonomy" id="287948"/>
    <lineage>
        <taxon>Bacteria</taxon>
        <taxon>Pseudomonadati</taxon>
        <taxon>Campylobacterota</taxon>
        <taxon>Epsilonproteobacteria</taxon>
        <taxon>Campylobacterales</taxon>
        <taxon>Helicobacteraceae</taxon>
        <taxon>Helicobacter</taxon>
    </lineage>
</organism>
<protein>
    <submittedName>
        <fullName evidence="1">Phage protein GemA/Gp16 family protein</fullName>
    </submittedName>
</protein>
<accession>A0ABZ3F8L5</accession>
<dbReference type="RefSeq" id="WP_343354010.1">
    <property type="nucleotide sequence ID" value="NZ_CP145316.1"/>
</dbReference>
<evidence type="ECO:0000313" key="2">
    <source>
        <dbReference type="Proteomes" id="UP001434737"/>
    </source>
</evidence>
<name>A0ABZ3F8L5_9HELI</name>
<reference evidence="1 2" key="1">
    <citation type="submission" date="2024-02" db="EMBL/GenBank/DDBJ databases">
        <title>Genome and pathogenicity analysis of Helicobacter mastomyrinus isolated from mice.</title>
        <authorList>
            <person name="Zhu L."/>
        </authorList>
    </citation>
    <scope>NUCLEOTIDE SEQUENCE [LARGE SCALE GENOMIC DNA]</scope>
    <source>
        <strain evidence="1 2">Hm-17</strain>
    </source>
</reference>
<sequence length="135" mass="15339">MKTIKANRKSLLCIIHTHPQYKTIKENNAWESWLLVRYGVESCKALCDEELREVIGNFNGHISDRDFVKREHRGEMISGSQERKIAALLALLGWGDGAYCKFVKRQIGDLKLPHTLSKSEATCVITGLQKIVGER</sequence>
<evidence type="ECO:0000313" key="1">
    <source>
        <dbReference type="EMBL" id="XAM18729.1"/>
    </source>
</evidence>
<dbReference type="InterPro" id="IPR009363">
    <property type="entry name" value="Phage_Mu_Gp16"/>
</dbReference>
<proteinExistence type="predicted"/>
<dbReference type="EMBL" id="CP145316">
    <property type="protein sequence ID" value="XAM18729.1"/>
    <property type="molecule type" value="Genomic_DNA"/>
</dbReference>
<dbReference type="Pfam" id="PF06252">
    <property type="entry name" value="GemA"/>
    <property type="match status" value="1"/>
</dbReference>
<dbReference type="Proteomes" id="UP001434737">
    <property type="component" value="Chromosome"/>
</dbReference>
<gene>
    <name evidence="1" type="ORF">V3I05_03345</name>
</gene>